<evidence type="ECO:0000256" key="1">
    <source>
        <dbReference type="SAM" id="MobiDB-lite"/>
    </source>
</evidence>
<keyword evidence="3" id="KW-1185">Reference proteome</keyword>
<dbReference type="EMBL" id="CAXHTB010000025">
    <property type="protein sequence ID" value="CAL0333415.1"/>
    <property type="molecule type" value="Genomic_DNA"/>
</dbReference>
<feature type="region of interest" description="Disordered" evidence="1">
    <location>
        <begin position="532"/>
        <end position="561"/>
    </location>
</feature>
<dbReference type="AlphaFoldDB" id="A0AAV1YKE8"/>
<name>A0AAV1YKE8_LUPLU</name>
<protein>
    <submittedName>
        <fullName evidence="2">Uncharacterized protein</fullName>
    </submittedName>
</protein>
<evidence type="ECO:0000313" key="3">
    <source>
        <dbReference type="Proteomes" id="UP001497480"/>
    </source>
</evidence>
<dbReference type="PANTHER" id="PTHR33737:SF2">
    <property type="entry name" value="OS12G0102700 PROTEIN"/>
    <property type="match status" value="1"/>
</dbReference>
<dbReference type="Proteomes" id="UP001497480">
    <property type="component" value="Unassembled WGS sequence"/>
</dbReference>
<sequence>MALESEKVVQEFTYLDSDKRKKLDGFTLFCNEGAKDMIEANLGKRDLKSLESESNYDFRKSLAWDSAFSTSPGFLEPEELFSTSNSGHSHHGCDILGHEVHQLLSAKYPEPEPETKTVTDEVNFRKSLAWDSAFSTCEGVLNPEELSLVNKGFKNSEIRILPRTEELRMSSESNCTIDSDGSSLASLEVELFADTRASIPHLSEASSTFVPSSRKERFRNMQRFNSTKKVDGVPKLKVKLSPMPKFSAESAVSDTSSLLKPPKIVGRHRNIPLAPTKRVSLVSNDVIGVRKIIQATDGKCLIVKPNPGKTCSDNRSSSPALAISSLIPRSSMNEAKVLHSSYRQFYTHRSPLKSSTIRNDLNFNSTACNFTSTLTPPSECRITNQITPDNCDHKCHGSMTCTDSVATAQSDLEVQRRGQSVFDDDKDSIFPNPCTEIKESKSVSSGTSRNIKPSGLRMLSPKLGFFDVDDSLMPIENGGVKSHSGVQNAVSKVGFFSRNSNMYANRSRPGKIQNTETMKDIKTTKIFHQQTRRSITSRTKKSTSSLAPVSKAQSEPHCAQKSKDYLINDPNILHEEEKENIIDFESNLQYLHEQVRTLGVSGDVVIEFDAKNGSSED</sequence>
<reference evidence="2 3" key="1">
    <citation type="submission" date="2024-03" db="EMBL/GenBank/DDBJ databases">
        <authorList>
            <person name="Martinez-Hernandez J."/>
        </authorList>
    </citation>
    <scope>NUCLEOTIDE SEQUENCE [LARGE SCALE GENOMIC DNA]</scope>
</reference>
<dbReference type="InterPro" id="IPR045882">
    <property type="entry name" value="GPT1/2"/>
</dbReference>
<accession>A0AAV1YKE8</accession>
<evidence type="ECO:0000313" key="2">
    <source>
        <dbReference type="EMBL" id="CAL0333415.1"/>
    </source>
</evidence>
<comment type="caution">
    <text evidence="2">The sequence shown here is derived from an EMBL/GenBank/DDBJ whole genome shotgun (WGS) entry which is preliminary data.</text>
</comment>
<dbReference type="PANTHER" id="PTHR33737">
    <property type="entry name" value="OS05G0121800 PROTEIN"/>
    <property type="match status" value="1"/>
</dbReference>
<proteinExistence type="predicted"/>
<organism evidence="2 3">
    <name type="scientific">Lupinus luteus</name>
    <name type="common">European yellow lupine</name>
    <dbReference type="NCBI Taxonomy" id="3873"/>
    <lineage>
        <taxon>Eukaryota</taxon>
        <taxon>Viridiplantae</taxon>
        <taxon>Streptophyta</taxon>
        <taxon>Embryophyta</taxon>
        <taxon>Tracheophyta</taxon>
        <taxon>Spermatophyta</taxon>
        <taxon>Magnoliopsida</taxon>
        <taxon>eudicotyledons</taxon>
        <taxon>Gunneridae</taxon>
        <taxon>Pentapetalae</taxon>
        <taxon>rosids</taxon>
        <taxon>fabids</taxon>
        <taxon>Fabales</taxon>
        <taxon>Fabaceae</taxon>
        <taxon>Papilionoideae</taxon>
        <taxon>50 kb inversion clade</taxon>
        <taxon>genistoids sensu lato</taxon>
        <taxon>core genistoids</taxon>
        <taxon>Genisteae</taxon>
        <taxon>Lupinus</taxon>
    </lineage>
</organism>
<feature type="compositionally biased region" description="Low complexity" evidence="1">
    <location>
        <begin position="532"/>
        <end position="545"/>
    </location>
</feature>
<gene>
    <name evidence="2" type="ORF">LLUT_LOCUS34475</name>
</gene>
<dbReference type="GO" id="GO:0008017">
    <property type="term" value="F:microtubule binding"/>
    <property type="evidence" value="ECO:0007669"/>
    <property type="project" value="InterPro"/>
</dbReference>